<organism evidence="1">
    <name type="scientific">marine sediment metagenome</name>
    <dbReference type="NCBI Taxonomy" id="412755"/>
    <lineage>
        <taxon>unclassified sequences</taxon>
        <taxon>metagenomes</taxon>
        <taxon>ecological metagenomes</taxon>
    </lineage>
</organism>
<name>A0A0F9LA87_9ZZZZ</name>
<sequence>MNTSEVATTPDGVVTNCSFNEELWEAEFNKRITAFAKVSGLTELKVREVLGNLGATGEDERSLKLLDSDEFLPMGDLFEAFCDSKIISKGILRMSVTELRGRRAGDTAECCTEEGSSDVANAIREVVASNRPKTDWSDKELLEKYDQDETEIAKILSTRTRGRPCIVFQEDGSVNVDVSLKLVKIARRQSTAETHAVGDKAVWVFPSGKFPAKPVDASPFYPELALVDDYCAKSNTNWNSVLHEHRVIAYLYVHKVETTDLSHGELHDICDDALKGCTKSIYSKARLIYKDLEEKGELPKLTITPNSVIPNGSKDTGF</sequence>
<gene>
    <name evidence="1" type="ORF">LCGC14_1224900</name>
</gene>
<proteinExistence type="predicted"/>
<dbReference type="AlphaFoldDB" id="A0A0F9LA87"/>
<comment type="caution">
    <text evidence="1">The sequence shown here is derived from an EMBL/GenBank/DDBJ whole genome shotgun (WGS) entry which is preliminary data.</text>
</comment>
<evidence type="ECO:0000313" key="1">
    <source>
        <dbReference type="EMBL" id="KKM91799.1"/>
    </source>
</evidence>
<reference evidence="1" key="1">
    <citation type="journal article" date="2015" name="Nature">
        <title>Complex archaea that bridge the gap between prokaryotes and eukaryotes.</title>
        <authorList>
            <person name="Spang A."/>
            <person name="Saw J.H."/>
            <person name="Jorgensen S.L."/>
            <person name="Zaremba-Niedzwiedzka K."/>
            <person name="Martijn J."/>
            <person name="Lind A.E."/>
            <person name="van Eijk R."/>
            <person name="Schleper C."/>
            <person name="Guy L."/>
            <person name="Ettema T.J."/>
        </authorList>
    </citation>
    <scope>NUCLEOTIDE SEQUENCE</scope>
</reference>
<accession>A0A0F9LA87</accession>
<dbReference type="EMBL" id="LAZR01006486">
    <property type="protein sequence ID" value="KKM91799.1"/>
    <property type="molecule type" value="Genomic_DNA"/>
</dbReference>
<protein>
    <submittedName>
        <fullName evidence="1">Uncharacterized protein</fullName>
    </submittedName>
</protein>